<keyword evidence="3" id="KW-1185">Reference proteome</keyword>
<feature type="transmembrane region" description="Helical" evidence="1">
    <location>
        <begin position="229"/>
        <end position="249"/>
    </location>
</feature>
<reference evidence="2 3" key="1">
    <citation type="submission" date="2023-05" db="EMBL/GenBank/DDBJ databases">
        <authorList>
            <person name="Gao F."/>
        </authorList>
    </citation>
    <scope>NUCLEOTIDE SEQUENCE [LARGE SCALE GENOMIC DNA]</scope>
    <source>
        <strain evidence="2 3">MIMF12</strain>
    </source>
</reference>
<feature type="transmembrane region" description="Helical" evidence="1">
    <location>
        <begin position="206"/>
        <end position="222"/>
    </location>
</feature>
<feature type="transmembrane region" description="Helical" evidence="1">
    <location>
        <begin position="57"/>
        <end position="76"/>
    </location>
</feature>
<evidence type="ECO:0000313" key="3">
    <source>
        <dbReference type="Proteomes" id="UP001302059"/>
    </source>
</evidence>
<feature type="transmembrane region" description="Helical" evidence="1">
    <location>
        <begin position="394"/>
        <end position="413"/>
    </location>
</feature>
<comment type="caution">
    <text evidence="2">The sequence shown here is derived from an EMBL/GenBank/DDBJ whole genome shotgun (WGS) entry which is preliminary data.</text>
</comment>
<feature type="transmembrane region" description="Helical" evidence="1">
    <location>
        <begin position="340"/>
        <end position="363"/>
    </location>
</feature>
<dbReference type="EMBL" id="JASNGB010000031">
    <property type="protein sequence ID" value="MDL2343605.1"/>
    <property type="molecule type" value="Genomic_DNA"/>
</dbReference>
<dbReference type="RefSeq" id="WP_285522120.1">
    <property type="nucleotide sequence ID" value="NZ_JASNGB010000031.1"/>
</dbReference>
<dbReference type="Proteomes" id="UP001302059">
    <property type="component" value="Unassembled WGS sequence"/>
</dbReference>
<feature type="transmembrane region" description="Helical" evidence="1">
    <location>
        <begin position="269"/>
        <end position="287"/>
    </location>
</feature>
<feature type="transmembrane region" description="Helical" evidence="1">
    <location>
        <begin position="156"/>
        <end position="175"/>
    </location>
</feature>
<keyword evidence="1" id="KW-0472">Membrane</keyword>
<organism evidence="2 3">
    <name type="scientific">Deinococcus rhizophilus</name>
    <dbReference type="NCBI Taxonomy" id="3049544"/>
    <lineage>
        <taxon>Bacteria</taxon>
        <taxon>Thermotogati</taxon>
        <taxon>Deinococcota</taxon>
        <taxon>Deinococci</taxon>
        <taxon>Deinococcales</taxon>
        <taxon>Deinococcaceae</taxon>
        <taxon>Deinococcus</taxon>
    </lineage>
</organism>
<evidence type="ECO:0000256" key="1">
    <source>
        <dbReference type="SAM" id="Phobius"/>
    </source>
</evidence>
<feature type="transmembrane region" description="Helical" evidence="1">
    <location>
        <begin position="182"/>
        <end position="200"/>
    </location>
</feature>
<feature type="transmembrane region" description="Helical" evidence="1">
    <location>
        <begin position="97"/>
        <end position="119"/>
    </location>
</feature>
<accession>A0ABT7JEX5</accession>
<protein>
    <submittedName>
        <fullName evidence="2">O-antigen polymerase</fullName>
    </submittedName>
</protein>
<name>A0ABT7JEX5_9DEIO</name>
<feature type="transmembrane region" description="Helical" evidence="1">
    <location>
        <begin position="29"/>
        <end position="45"/>
    </location>
</feature>
<gene>
    <name evidence="2" type="ORF">QOL99_05505</name>
</gene>
<feature type="transmembrane region" description="Helical" evidence="1">
    <location>
        <begin position="6"/>
        <end position="22"/>
    </location>
</feature>
<proteinExistence type="predicted"/>
<feature type="transmembrane region" description="Helical" evidence="1">
    <location>
        <begin position="299"/>
        <end position="320"/>
    </location>
</feature>
<dbReference type="NCBIfam" id="TIGR04370">
    <property type="entry name" value="glyco_rpt_poly"/>
    <property type="match status" value="1"/>
</dbReference>
<keyword evidence="1" id="KW-1133">Transmembrane helix</keyword>
<feature type="transmembrane region" description="Helical" evidence="1">
    <location>
        <begin position="370"/>
        <end position="388"/>
    </location>
</feature>
<keyword evidence="1" id="KW-0812">Transmembrane</keyword>
<sequence>MLEVVTLLVALGLLLLFNHLLVGDVRYPATLQVLVWGFTLVLYLLSGDRFLDLSDPVLLLIGLSVAAFTLGGVLTFRAMGGAAVLRQRSRPVQFQRLGSPQLVAVVVLTLLGAGGALIYSQQATAYALTGPTRDLAFNLRYLTSVQGEPPPLLMQLTGYALPLLNTVVGLGLIYFRMTRDRRMLLPLGLAFIAALAMSVFSSGRGIVLFLLIEVAVIYAMTRRRVGLRLMLVSVLTFLTVFYVGASLLGKGVSRDASLLQNLPSLFESLTGYLVSGTVALSVQLPYLQLDGGGRYVFRTFYAVANALGYEAQVVPLVQSYAYIPEPTNVYTMFLQYLRDFGFAGAIAFQFAFGLLHGAVYMAYLRTRRPLPLFWLSVLSFPLLTQAFTDSYFSLLTSWLQYLVLAFLLSQTLFRVEPQSGRGEAIKFNYTFPDSLGKRRSTSSSR</sequence>
<evidence type="ECO:0000313" key="2">
    <source>
        <dbReference type="EMBL" id="MDL2343605.1"/>
    </source>
</evidence>